<dbReference type="PANTHER" id="PTHR36444">
    <property type="entry name" value="TRANSCRIPTIONAL REGULATOR PROTEIN YOBU-RELATED"/>
    <property type="match status" value="1"/>
</dbReference>
<dbReference type="Pfam" id="PF14526">
    <property type="entry name" value="Cass2"/>
    <property type="match status" value="1"/>
</dbReference>
<organism evidence="2 3">
    <name type="scientific">Psychrobacillus psychrodurans</name>
    <dbReference type="NCBI Taxonomy" id="126157"/>
    <lineage>
        <taxon>Bacteria</taxon>
        <taxon>Bacillati</taxon>
        <taxon>Bacillota</taxon>
        <taxon>Bacilli</taxon>
        <taxon>Bacillales</taxon>
        <taxon>Bacillaceae</taxon>
        <taxon>Psychrobacillus</taxon>
    </lineage>
</organism>
<keyword evidence="3" id="KW-1185">Reference proteome</keyword>
<evidence type="ECO:0000259" key="1">
    <source>
        <dbReference type="SMART" id="SM00871"/>
    </source>
</evidence>
<dbReference type="Gene3D" id="3.20.80.10">
    <property type="entry name" value="Regulatory factor, effector binding domain"/>
    <property type="match status" value="1"/>
</dbReference>
<dbReference type="PANTHER" id="PTHR36444:SF2">
    <property type="entry name" value="TRANSCRIPTIONAL REGULATOR PROTEIN YOBU-RELATED"/>
    <property type="match status" value="1"/>
</dbReference>
<gene>
    <name evidence="2" type="ORF">M9R61_13490</name>
</gene>
<feature type="domain" description="AraC effector-binding" evidence="1">
    <location>
        <begin position="1"/>
        <end position="124"/>
    </location>
</feature>
<dbReference type="AlphaFoldDB" id="A0A9X3LAZ8"/>
<protein>
    <submittedName>
        <fullName evidence="2">Effector binding domain-containing protein</fullName>
    </submittedName>
</protein>
<dbReference type="SUPFAM" id="SSF55136">
    <property type="entry name" value="Probable bacterial effector-binding domain"/>
    <property type="match status" value="1"/>
</dbReference>
<dbReference type="InterPro" id="IPR029441">
    <property type="entry name" value="Cass2"/>
</dbReference>
<dbReference type="EMBL" id="JAMKBI010000009">
    <property type="protein sequence ID" value="MCZ8534325.1"/>
    <property type="molecule type" value="Genomic_DNA"/>
</dbReference>
<dbReference type="Proteomes" id="UP001152172">
    <property type="component" value="Unassembled WGS sequence"/>
</dbReference>
<accession>A0A9X3LAZ8</accession>
<name>A0A9X3LAZ8_9BACI</name>
<proteinExistence type="predicted"/>
<evidence type="ECO:0000313" key="2">
    <source>
        <dbReference type="EMBL" id="MCZ8534325.1"/>
    </source>
</evidence>
<dbReference type="InterPro" id="IPR011256">
    <property type="entry name" value="Reg_factor_effector_dom_sf"/>
</dbReference>
<sequence>MKDTKVIYGNKVRTNNNDSSIFSKKWEEFLQNKVNSDIYAIYSNYESDFTGEFDFMIGTEEMAGEDSITIDNGEYYVWEVESKDLNGVGMAWKEIWESDLPRAYKTDFEIYKTNGSIAIYLSVLPKS</sequence>
<dbReference type="InterPro" id="IPR010499">
    <property type="entry name" value="AraC_E-bd"/>
</dbReference>
<reference evidence="2" key="1">
    <citation type="submission" date="2022-05" db="EMBL/GenBank/DDBJ databases">
        <authorList>
            <person name="Colautti A."/>
            <person name="Iacumin L."/>
        </authorList>
    </citation>
    <scope>NUCLEOTIDE SEQUENCE</scope>
    <source>
        <strain evidence="2">DSM 30747</strain>
    </source>
</reference>
<evidence type="ECO:0000313" key="3">
    <source>
        <dbReference type="Proteomes" id="UP001152172"/>
    </source>
</evidence>
<dbReference type="InterPro" id="IPR053182">
    <property type="entry name" value="YobU-like_regulator"/>
</dbReference>
<dbReference type="SMART" id="SM00871">
    <property type="entry name" value="AraC_E_bind"/>
    <property type="match status" value="1"/>
</dbReference>
<comment type="caution">
    <text evidence="2">The sequence shown here is derived from an EMBL/GenBank/DDBJ whole genome shotgun (WGS) entry which is preliminary data.</text>
</comment>
<dbReference type="RefSeq" id="WP_269922513.1">
    <property type="nucleotide sequence ID" value="NZ_JAMKBI010000009.1"/>
</dbReference>